<evidence type="ECO:0000313" key="2">
    <source>
        <dbReference type="EMBL" id="MED6185469.1"/>
    </source>
</evidence>
<evidence type="ECO:0000256" key="1">
    <source>
        <dbReference type="SAM" id="MobiDB-lite"/>
    </source>
</evidence>
<organism evidence="2 3">
    <name type="scientific">Stylosanthes scabra</name>
    <dbReference type="NCBI Taxonomy" id="79078"/>
    <lineage>
        <taxon>Eukaryota</taxon>
        <taxon>Viridiplantae</taxon>
        <taxon>Streptophyta</taxon>
        <taxon>Embryophyta</taxon>
        <taxon>Tracheophyta</taxon>
        <taxon>Spermatophyta</taxon>
        <taxon>Magnoliopsida</taxon>
        <taxon>eudicotyledons</taxon>
        <taxon>Gunneridae</taxon>
        <taxon>Pentapetalae</taxon>
        <taxon>rosids</taxon>
        <taxon>fabids</taxon>
        <taxon>Fabales</taxon>
        <taxon>Fabaceae</taxon>
        <taxon>Papilionoideae</taxon>
        <taxon>50 kb inversion clade</taxon>
        <taxon>dalbergioids sensu lato</taxon>
        <taxon>Dalbergieae</taxon>
        <taxon>Pterocarpus clade</taxon>
        <taxon>Stylosanthes</taxon>
    </lineage>
</organism>
<feature type="region of interest" description="Disordered" evidence="1">
    <location>
        <begin position="1"/>
        <end position="28"/>
    </location>
</feature>
<comment type="caution">
    <text evidence="2">The sequence shown here is derived from an EMBL/GenBank/DDBJ whole genome shotgun (WGS) entry which is preliminary data.</text>
</comment>
<sequence length="93" mass="10195">MGETNPKSQMTTLVRRKLAQPTPCSHRSAPSCWTFMRTESDRLEELCLVLPASKMDPRISGSVAWSGGKPLHSETSSSNKLSQTSDCQSHSSD</sequence>
<dbReference type="EMBL" id="JASCZI010181711">
    <property type="protein sequence ID" value="MED6185469.1"/>
    <property type="molecule type" value="Genomic_DNA"/>
</dbReference>
<name>A0ABU6WJI7_9FABA</name>
<feature type="region of interest" description="Disordered" evidence="1">
    <location>
        <begin position="58"/>
        <end position="93"/>
    </location>
</feature>
<accession>A0ABU6WJI7</accession>
<evidence type="ECO:0000313" key="3">
    <source>
        <dbReference type="Proteomes" id="UP001341840"/>
    </source>
</evidence>
<reference evidence="2 3" key="1">
    <citation type="journal article" date="2023" name="Plants (Basel)">
        <title>Bridging the Gap: Combining Genomics and Transcriptomics Approaches to Understand Stylosanthes scabra, an Orphan Legume from the Brazilian Caatinga.</title>
        <authorList>
            <person name="Ferreira-Neto J.R.C."/>
            <person name="da Silva M.D."/>
            <person name="Binneck E."/>
            <person name="de Melo N.F."/>
            <person name="da Silva R.H."/>
            <person name="de Melo A.L.T.M."/>
            <person name="Pandolfi V."/>
            <person name="Bustamante F.O."/>
            <person name="Brasileiro-Vidal A.C."/>
            <person name="Benko-Iseppon A.M."/>
        </authorList>
    </citation>
    <scope>NUCLEOTIDE SEQUENCE [LARGE SCALE GENOMIC DNA]</scope>
    <source>
        <tissue evidence="2">Leaves</tissue>
    </source>
</reference>
<keyword evidence="3" id="KW-1185">Reference proteome</keyword>
<protein>
    <submittedName>
        <fullName evidence="2">Uncharacterized protein</fullName>
    </submittedName>
</protein>
<feature type="compositionally biased region" description="Polar residues" evidence="1">
    <location>
        <begin position="1"/>
        <end position="12"/>
    </location>
</feature>
<feature type="compositionally biased region" description="Polar residues" evidence="1">
    <location>
        <begin position="73"/>
        <end position="93"/>
    </location>
</feature>
<gene>
    <name evidence="2" type="ORF">PIB30_057352</name>
</gene>
<dbReference type="Proteomes" id="UP001341840">
    <property type="component" value="Unassembled WGS sequence"/>
</dbReference>
<proteinExistence type="predicted"/>